<proteinExistence type="predicted"/>
<dbReference type="Pfam" id="PF13516">
    <property type="entry name" value="LRR_6"/>
    <property type="match status" value="1"/>
</dbReference>
<keyword evidence="10" id="KW-1185">Reference proteome</keyword>
<dbReference type="InterPro" id="IPR008271">
    <property type="entry name" value="Ser/Thr_kinase_AS"/>
</dbReference>
<feature type="region of interest" description="Disordered" evidence="7">
    <location>
        <begin position="439"/>
        <end position="467"/>
    </location>
</feature>
<dbReference type="Gene3D" id="1.10.510.10">
    <property type="entry name" value="Transferase(Phosphotransferase) domain 1"/>
    <property type="match status" value="1"/>
</dbReference>
<dbReference type="PROSITE" id="PS00108">
    <property type="entry name" value="PROTEIN_KINASE_ST"/>
    <property type="match status" value="1"/>
</dbReference>
<evidence type="ECO:0000259" key="8">
    <source>
        <dbReference type="PROSITE" id="PS50011"/>
    </source>
</evidence>
<dbReference type="OrthoDB" id="6111975at2"/>
<dbReference type="SUPFAM" id="SSF56112">
    <property type="entry name" value="Protein kinase-like (PK-like)"/>
    <property type="match status" value="1"/>
</dbReference>
<evidence type="ECO:0000256" key="3">
    <source>
        <dbReference type="ARBA" id="ARBA00022737"/>
    </source>
</evidence>
<dbReference type="EC" id="2.7.11.1" evidence="9"/>
<dbReference type="InterPro" id="IPR032675">
    <property type="entry name" value="LRR_dom_sf"/>
</dbReference>
<keyword evidence="3" id="KW-0677">Repeat</keyword>
<keyword evidence="4" id="KW-0547">Nucleotide-binding</keyword>
<dbReference type="Gene3D" id="3.80.10.10">
    <property type="entry name" value="Ribonuclease Inhibitor"/>
    <property type="match status" value="2"/>
</dbReference>
<evidence type="ECO:0000256" key="6">
    <source>
        <dbReference type="ARBA" id="ARBA00022840"/>
    </source>
</evidence>
<gene>
    <name evidence="9" type="primary">pknH_2</name>
    <name evidence="9" type="ORF">Mal48_25600</name>
</gene>
<dbReference type="CDD" id="cd14014">
    <property type="entry name" value="STKc_PknB_like"/>
    <property type="match status" value="1"/>
</dbReference>
<keyword evidence="5 9" id="KW-0418">Kinase</keyword>
<evidence type="ECO:0000313" key="9">
    <source>
        <dbReference type="EMBL" id="QDT33307.1"/>
    </source>
</evidence>
<reference evidence="9 10" key="1">
    <citation type="submission" date="2019-02" db="EMBL/GenBank/DDBJ databases">
        <title>Deep-cultivation of Planctomycetes and their phenomic and genomic characterization uncovers novel biology.</title>
        <authorList>
            <person name="Wiegand S."/>
            <person name="Jogler M."/>
            <person name="Boedeker C."/>
            <person name="Pinto D."/>
            <person name="Vollmers J."/>
            <person name="Rivas-Marin E."/>
            <person name="Kohn T."/>
            <person name="Peeters S.H."/>
            <person name="Heuer A."/>
            <person name="Rast P."/>
            <person name="Oberbeckmann S."/>
            <person name="Bunk B."/>
            <person name="Jeske O."/>
            <person name="Meyerdierks A."/>
            <person name="Storesund J.E."/>
            <person name="Kallscheuer N."/>
            <person name="Luecker S."/>
            <person name="Lage O.M."/>
            <person name="Pohl T."/>
            <person name="Merkel B.J."/>
            <person name="Hornburger P."/>
            <person name="Mueller R.-W."/>
            <person name="Bruemmer F."/>
            <person name="Labrenz M."/>
            <person name="Spormann A.M."/>
            <person name="Op den Camp H."/>
            <person name="Overmann J."/>
            <person name="Amann R."/>
            <person name="Jetten M.S.M."/>
            <person name="Mascher T."/>
            <person name="Medema M.H."/>
            <person name="Devos D.P."/>
            <person name="Kaster A.-K."/>
            <person name="Ovreas L."/>
            <person name="Rohde M."/>
            <person name="Galperin M.Y."/>
            <person name="Jogler C."/>
        </authorList>
    </citation>
    <scope>NUCLEOTIDE SEQUENCE [LARGE SCALE GENOMIC DNA]</scope>
    <source>
        <strain evidence="9 10">Mal48</strain>
    </source>
</reference>
<dbReference type="InterPro" id="IPR000719">
    <property type="entry name" value="Prot_kinase_dom"/>
</dbReference>
<feature type="domain" description="Protein kinase" evidence="8">
    <location>
        <begin position="102"/>
        <end position="368"/>
    </location>
</feature>
<evidence type="ECO:0000313" key="10">
    <source>
        <dbReference type="Proteomes" id="UP000315724"/>
    </source>
</evidence>
<dbReference type="SMART" id="SM00220">
    <property type="entry name" value="S_TKc"/>
    <property type="match status" value="1"/>
</dbReference>
<accession>A0A517QP02</accession>
<evidence type="ECO:0000256" key="4">
    <source>
        <dbReference type="ARBA" id="ARBA00022741"/>
    </source>
</evidence>
<evidence type="ECO:0000256" key="5">
    <source>
        <dbReference type="ARBA" id="ARBA00022777"/>
    </source>
</evidence>
<evidence type="ECO:0000256" key="7">
    <source>
        <dbReference type="SAM" id="MobiDB-lite"/>
    </source>
</evidence>
<dbReference type="Proteomes" id="UP000315724">
    <property type="component" value="Chromosome"/>
</dbReference>
<dbReference type="InterPro" id="IPR011009">
    <property type="entry name" value="Kinase-like_dom_sf"/>
</dbReference>
<feature type="compositionally biased region" description="Polar residues" evidence="7">
    <location>
        <begin position="439"/>
        <end position="454"/>
    </location>
</feature>
<dbReference type="SMART" id="SM00368">
    <property type="entry name" value="LRR_RI"/>
    <property type="match status" value="3"/>
</dbReference>
<dbReference type="PROSITE" id="PS50011">
    <property type="entry name" value="PROTEIN_KINASE_DOM"/>
    <property type="match status" value="1"/>
</dbReference>
<protein>
    <submittedName>
        <fullName evidence="9">Serine/threonine-protein kinase PknH</fullName>
        <ecNumber evidence="9">2.7.11.1</ecNumber>
    </submittedName>
</protein>
<keyword evidence="1" id="KW-0433">Leucine-rich repeat</keyword>
<dbReference type="GO" id="GO:0004674">
    <property type="term" value="F:protein serine/threonine kinase activity"/>
    <property type="evidence" value="ECO:0007669"/>
    <property type="project" value="UniProtKB-EC"/>
</dbReference>
<evidence type="ECO:0000256" key="2">
    <source>
        <dbReference type="ARBA" id="ARBA00022679"/>
    </source>
</evidence>
<dbReference type="PANTHER" id="PTHR43289">
    <property type="entry name" value="MITOGEN-ACTIVATED PROTEIN KINASE KINASE KINASE 20-RELATED"/>
    <property type="match status" value="1"/>
</dbReference>
<sequence length="708" mass="78423">MPIPDHNKPDPPGPELTSDPLDKYFQEHIETCAACREVTSDAGRDPSATLRNILSQSVLVELLSEPAYLEAVTKIQQMQGEEFALVVENSTILEAGSQIGHYKILEFIAQGGMGQVYRAEHVELHKSFAMKLLPKHREESTHAIDRFRREMKALGQFSHPHVVMATDGGEDLGRFYLVMEFVDGRNFTDLIQDLGPLPIADAAELIRQAALGVEAIHRQGMVHRDIKPSNLILSNDGIVKVLDLGLSRFSTTLIDEEDLTATGQILGTRRFMAPEQFETSQVDARADLYSLAASLESLLTGGLPLIEESNDSKHGTNKVQKSSVCRALSKRDDLPKELIEILSRFTARRPNDRPSSAKDLIEALQPFCAGYDLSSLVQRKMHSNEVVAGEIDSTDGEPRHSAQPRVRSQQRLMWGMFFTALAAVSMWFGFSNIERNIASSSDSPETQPQSKNTLKQVPSVSKVPQPPIEQLQERQIAEWVLEKGGEVVRHPHGKIQSVKEIPEEGPFRIRSISLIDRGVSNIDILPFQRLSMIDGLTLSNNSSLTDRGLIGLSKIKTLRWLYVGGTQITDQALVSYNELSKLETLGLGKTSISGAGLEVLSKQTRLREIQLNGTAISNSGLSHLKNFPNLIRLNLSSTNVSDAGLIQLVESAPRIKYLQLQLTKITDEGLLHLTNLKQLKELNLQQTSVTTQGVEALRHAIPDCHVKH</sequence>
<dbReference type="SMART" id="SM00367">
    <property type="entry name" value="LRR_CC"/>
    <property type="match status" value="3"/>
</dbReference>
<evidence type="ECO:0000256" key="1">
    <source>
        <dbReference type="ARBA" id="ARBA00022614"/>
    </source>
</evidence>
<keyword evidence="2 9" id="KW-0808">Transferase</keyword>
<dbReference type="EMBL" id="CP036267">
    <property type="protein sequence ID" value="QDT33307.1"/>
    <property type="molecule type" value="Genomic_DNA"/>
</dbReference>
<dbReference type="Pfam" id="PF00069">
    <property type="entry name" value="Pkinase"/>
    <property type="match status" value="1"/>
</dbReference>
<dbReference type="Gene3D" id="3.30.200.20">
    <property type="entry name" value="Phosphorylase Kinase, domain 1"/>
    <property type="match status" value="1"/>
</dbReference>
<dbReference type="GO" id="GO:0005524">
    <property type="term" value="F:ATP binding"/>
    <property type="evidence" value="ECO:0007669"/>
    <property type="project" value="UniProtKB-KW"/>
</dbReference>
<dbReference type="InterPro" id="IPR001611">
    <property type="entry name" value="Leu-rich_rpt"/>
</dbReference>
<name>A0A517QP02_9PLAN</name>
<dbReference type="PANTHER" id="PTHR43289:SF34">
    <property type="entry name" value="SERINE_THREONINE-PROTEIN KINASE YBDM-RELATED"/>
    <property type="match status" value="1"/>
</dbReference>
<dbReference type="AlphaFoldDB" id="A0A517QP02"/>
<dbReference type="RefSeq" id="WP_145199414.1">
    <property type="nucleotide sequence ID" value="NZ_CP036267.1"/>
</dbReference>
<organism evidence="9 10">
    <name type="scientific">Thalassoglobus polymorphus</name>
    <dbReference type="NCBI Taxonomy" id="2527994"/>
    <lineage>
        <taxon>Bacteria</taxon>
        <taxon>Pseudomonadati</taxon>
        <taxon>Planctomycetota</taxon>
        <taxon>Planctomycetia</taxon>
        <taxon>Planctomycetales</taxon>
        <taxon>Planctomycetaceae</taxon>
        <taxon>Thalassoglobus</taxon>
    </lineage>
</organism>
<keyword evidence="6" id="KW-0067">ATP-binding</keyword>
<dbReference type="SUPFAM" id="SSF52047">
    <property type="entry name" value="RNI-like"/>
    <property type="match status" value="1"/>
</dbReference>
<dbReference type="KEGG" id="tpol:Mal48_25600"/>
<dbReference type="InterPro" id="IPR006553">
    <property type="entry name" value="Leu-rich_rpt_Cys-con_subtyp"/>
</dbReference>